<dbReference type="Proteomes" id="UP000291424">
    <property type="component" value="Unassembled WGS sequence"/>
</dbReference>
<protein>
    <submittedName>
        <fullName evidence="6">TraR/DksA family transcriptional regulator</fullName>
    </submittedName>
</protein>
<dbReference type="RefSeq" id="WP_131634927.1">
    <property type="nucleotide sequence ID" value="NZ_SJOO01000007.1"/>
</dbReference>
<dbReference type="PROSITE" id="PS01102">
    <property type="entry name" value="ZF_DKSA_1"/>
    <property type="match status" value="1"/>
</dbReference>
<dbReference type="InterPro" id="IPR000962">
    <property type="entry name" value="Znf_DskA_TraR"/>
</dbReference>
<keyword evidence="3" id="KW-0862">Zinc</keyword>
<evidence type="ECO:0000256" key="4">
    <source>
        <dbReference type="PROSITE-ProRule" id="PRU00510"/>
    </source>
</evidence>
<name>A0A4R0G4I4_9ENTR</name>
<dbReference type="GO" id="GO:1900378">
    <property type="term" value="P:positive regulation of secondary metabolite biosynthetic process"/>
    <property type="evidence" value="ECO:0007669"/>
    <property type="project" value="TreeGrafter"/>
</dbReference>
<dbReference type="SUPFAM" id="SSF57716">
    <property type="entry name" value="Glucocorticoid receptor-like (DNA-binding domain)"/>
    <property type="match status" value="1"/>
</dbReference>
<evidence type="ECO:0000256" key="2">
    <source>
        <dbReference type="ARBA" id="ARBA00022771"/>
    </source>
</evidence>
<dbReference type="InterPro" id="IPR012783">
    <property type="entry name" value="Znf_C4_TraR"/>
</dbReference>
<gene>
    <name evidence="6" type="ORF">E0L20_16695</name>
</gene>
<evidence type="ECO:0000256" key="3">
    <source>
        <dbReference type="ARBA" id="ARBA00022833"/>
    </source>
</evidence>
<dbReference type="Pfam" id="PF01258">
    <property type="entry name" value="zf-dskA_traR"/>
    <property type="match status" value="1"/>
</dbReference>
<evidence type="ECO:0000259" key="5">
    <source>
        <dbReference type="Pfam" id="PF01258"/>
    </source>
</evidence>
<keyword evidence="2" id="KW-0863">Zinc-finger</keyword>
<comment type="caution">
    <text evidence="6">The sequence shown here is derived from an EMBL/GenBank/DDBJ whole genome shotgun (WGS) entry which is preliminary data.</text>
</comment>
<dbReference type="NCBIfam" id="TIGR02419">
    <property type="entry name" value="C4_traR_proteo"/>
    <property type="match status" value="1"/>
</dbReference>
<evidence type="ECO:0000313" key="6">
    <source>
        <dbReference type="EMBL" id="TCB91216.1"/>
    </source>
</evidence>
<dbReference type="OrthoDB" id="962301at2"/>
<keyword evidence="1" id="KW-0479">Metal-binding</keyword>
<feature type="domain" description="Zinc finger DksA/TraR C4-type" evidence="5">
    <location>
        <begin position="34"/>
        <end position="64"/>
    </location>
</feature>
<proteinExistence type="predicted"/>
<dbReference type="InterPro" id="IPR020458">
    <property type="entry name" value="Znf_DskA_TraR_CS"/>
</dbReference>
<reference evidence="6 7" key="1">
    <citation type="submission" date="2019-02" db="EMBL/GenBank/DDBJ databases">
        <title>The draft genome of Enterobacter spp. strains.</title>
        <authorList>
            <person name="Wang C."/>
            <person name="Feng Y."/>
            <person name="Zong Z."/>
        </authorList>
    </citation>
    <scope>NUCLEOTIDE SEQUENCE [LARGE SCALE GENOMIC DNA]</scope>
    <source>
        <strain evidence="6 7">WCHEW120002</strain>
    </source>
</reference>
<dbReference type="GO" id="GO:0008270">
    <property type="term" value="F:zinc ion binding"/>
    <property type="evidence" value="ECO:0007669"/>
    <property type="project" value="UniProtKB-KW"/>
</dbReference>
<accession>A0A4R0G4I4</accession>
<dbReference type="Gene3D" id="1.20.120.910">
    <property type="entry name" value="DksA, coiled-coil domain"/>
    <property type="match status" value="1"/>
</dbReference>
<organism evidence="6 7">
    <name type="scientific">Enterobacter wuhouensis</name>
    <dbReference type="NCBI Taxonomy" id="2529381"/>
    <lineage>
        <taxon>Bacteria</taxon>
        <taxon>Pseudomonadati</taxon>
        <taxon>Pseudomonadota</taxon>
        <taxon>Gammaproteobacteria</taxon>
        <taxon>Enterobacterales</taxon>
        <taxon>Enterobacteriaceae</taxon>
        <taxon>Enterobacter</taxon>
    </lineage>
</organism>
<dbReference type="PANTHER" id="PTHR38777:SF1">
    <property type="entry name" value="DNAK SUPPRESSOR PROTEIN"/>
    <property type="match status" value="1"/>
</dbReference>
<dbReference type="EMBL" id="SJOO01000007">
    <property type="protein sequence ID" value="TCB91216.1"/>
    <property type="molecule type" value="Genomic_DNA"/>
</dbReference>
<evidence type="ECO:0000256" key="1">
    <source>
        <dbReference type="ARBA" id="ARBA00022723"/>
    </source>
</evidence>
<dbReference type="PROSITE" id="PS51128">
    <property type="entry name" value="ZF_DKSA_2"/>
    <property type="match status" value="1"/>
</dbReference>
<feature type="zinc finger region" description="dksA C4-type" evidence="4">
    <location>
        <begin position="36"/>
        <end position="60"/>
    </location>
</feature>
<evidence type="ECO:0000313" key="7">
    <source>
        <dbReference type="Proteomes" id="UP000291424"/>
    </source>
</evidence>
<dbReference type="PANTHER" id="PTHR38777">
    <property type="entry name" value="FELS-2 PROPHAGE PROTEIN"/>
    <property type="match status" value="1"/>
</dbReference>
<dbReference type="AlphaFoldDB" id="A0A4R0G4I4"/>
<sequence>MSSDIIDQANELVEHRLQLAIQKHRIDQNAVSAEHCSECGEDIPEARRVAMPGCQTCASCQEFLELMIKQRKG</sequence>